<comment type="caution">
    <text evidence="4">Lacks conserved residue(s) required for the propagation of feature annotation.</text>
</comment>
<keyword evidence="2 4" id="KW-0442">Lipid degradation</keyword>
<feature type="domain" description="PNPLA" evidence="5">
    <location>
        <begin position="7"/>
        <end position="218"/>
    </location>
</feature>
<feature type="active site" description="Proton acceptor" evidence="4">
    <location>
        <position position="205"/>
    </location>
</feature>
<dbReference type="RefSeq" id="WP_327599599.1">
    <property type="nucleotide sequence ID" value="NZ_JAYXHS010000002.1"/>
</dbReference>
<proteinExistence type="predicted"/>
<dbReference type="SUPFAM" id="SSF52151">
    <property type="entry name" value="FabD/lysophospholipase-like"/>
    <property type="match status" value="1"/>
</dbReference>
<dbReference type="InterPro" id="IPR016035">
    <property type="entry name" value="Acyl_Trfase/lysoPLipase"/>
</dbReference>
<evidence type="ECO:0000256" key="4">
    <source>
        <dbReference type="PROSITE-ProRule" id="PRU01161"/>
    </source>
</evidence>
<feature type="active site" description="Nucleophile" evidence="4">
    <location>
        <position position="44"/>
    </location>
</feature>
<reference evidence="6 7" key="1">
    <citation type="submission" date="2024-01" db="EMBL/GenBank/DDBJ databases">
        <title>Uliginosibacterium soil sp. nov.</title>
        <authorList>
            <person name="Lv Y."/>
        </authorList>
    </citation>
    <scope>NUCLEOTIDE SEQUENCE [LARGE SCALE GENOMIC DNA]</scope>
    <source>
        <strain evidence="6 7">H3</strain>
    </source>
</reference>
<dbReference type="Gene3D" id="3.40.1090.10">
    <property type="entry name" value="Cytosolic phospholipase A2 catalytic domain"/>
    <property type="match status" value="2"/>
</dbReference>
<evidence type="ECO:0000256" key="3">
    <source>
        <dbReference type="ARBA" id="ARBA00023098"/>
    </source>
</evidence>
<dbReference type="PANTHER" id="PTHR14226:SF78">
    <property type="entry name" value="SLR0060 PROTEIN"/>
    <property type="match status" value="1"/>
</dbReference>
<sequence>MKTKIAIACQGGGSQTAFTAGVLKGLFEEGVHQDFDIVSFSRTSGGSICAALAWYSLKKKDREPWRRIIDFWDENTAQTPQELAFNKLVVESLRAVSRGQAPQYNVSPAEPMMAAIFGATTSAFRPHFTDLRALLEAHIDFDEWQRWGALDKGPALLIGAADVLSGQLVKFSSRAMAIRAEHILASCAVPNIFPAVEFDGRAYWDGLFSDNPPVKELIRAIHVGAENMPQELWVIKINPTTCAKAPVLPEAIGDRRNQLVGNVSLFQSLDTVAFVNDLLGMGAFHPDFLKKFDVTGPVRIPRSYPGAEDRDYYIPFIEISEELQVKLDYQSKLDRSPENIGALMADGEKQARVFLKNRA</sequence>
<dbReference type="InterPro" id="IPR050301">
    <property type="entry name" value="NTE"/>
</dbReference>
<accession>A0ABU6K6L9</accession>
<keyword evidence="1 4" id="KW-0378">Hydrolase</keyword>
<evidence type="ECO:0000313" key="6">
    <source>
        <dbReference type="EMBL" id="MEC5386640.1"/>
    </source>
</evidence>
<dbReference type="PROSITE" id="PS51635">
    <property type="entry name" value="PNPLA"/>
    <property type="match status" value="1"/>
</dbReference>
<name>A0ABU6K6L9_9RHOO</name>
<evidence type="ECO:0000259" key="5">
    <source>
        <dbReference type="PROSITE" id="PS51635"/>
    </source>
</evidence>
<dbReference type="Proteomes" id="UP001331561">
    <property type="component" value="Unassembled WGS sequence"/>
</dbReference>
<comment type="caution">
    <text evidence="6">The sequence shown here is derived from an EMBL/GenBank/DDBJ whole genome shotgun (WGS) entry which is preliminary data.</text>
</comment>
<dbReference type="PANTHER" id="PTHR14226">
    <property type="entry name" value="NEUROPATHY TARGET ESTERASE/SWISS CHEESE D.MELANOGASTER"/>
    <property type="match status" value="1"/>
</dbReference>
<organism evidence="6 7">
    <name type="scientific">Uliginosibacterium silvisoli</name>
    <dbReference type="NCBI Taxonomy" id="3114758"/>
    <lineage>
        <taxon>Bacteria</taxon>
        <taxon>Pseudomonadati</taxon>
        <taxon>Pseudomonadota</taxon>
        <taxon>Betaproteobacteria</taxon>
        <taxon>Rhodocyclales</taxon>
        <taxon>Zoogloeaceae</taxon>
        <taxon>Uliginosibacterium</taxon>
    </lineage>
</organism>
<evidence type="ECO:0000256" key="2">
    <source>
        <dbReference type="ARBA" id="ARBA00022963"/>
    </source>
</evidence>
<dbReference type="EMBL" id="JAYXHS010000002">
    <property type="protein sequence ID" value="MEC5386640.1"/>
    <property type="molecule type" value="Genomic_DNA"/>
</dbReference>
<dbReference type="Pfam" id="PF01734">
    <property type="entry name" value="Patatin"/>
    <property type="match status" value="1"/>
</dbReference>
<gene>
    <name evidence="6" type="ORF">VVD49_12965</name>
</gene>
<evidence type="ECO:0000313" key="7">
    <source>
        <dbReference type="Proteomes" id="UP001331561"/>
    </source>
</evidence>
<keyword evidence="7" id="KW-1185">Reference proteome</keyword>
<keyword evidence="3 4" id="KW-0443">Lipid metabolism</keyword>
<evidence type="ECO:0000256" key="1">
    <source>
        <dbReference type="ARBA" id="ARBA00022801"/>
    </source>
</evidence>
<protein>
    <submittedName>
        <fullName evidence="6">Patatin-like phospholipase family protein</fullName>
    </submittedName>
</protein>
<dbReference type="InterPro" id="IPR002641">
    <property type="entry name" value="PNPLA_dom"/>
</dbReference>